<feature type="binding site" evidence="4">
    <location>
        <position position="64"/>
    </location>
    <ligand>
        <name>a divalent metal cation</name>
        <dbReference type="ChEBI" id="CHEBI:60240"/>
        <label>2</label>
    </ligand>
</feature>
<dbReference type="Proteomes" id="UP000062963">
    <property type="component" value="Chromosome"/>
</dbReference>
<dbReference type="AlphaFoldDB" id="A0A0K2JH37"/>
<sequence>MLIKKLYKEIETDFSLKAACKWDYSGYQYGNKNHFVAKIMVSLDLTSEVITAAVAKQINVIITHHPFCFGKKKRIQEIPYKRAIIDLLNKHQITVYALHTNYDGLMNELILQELNPQKIVPFDDNLTMIGYVSLTADEIITKLKAIFKITTVQHNLSTLEQSIKTVALAAGAAGDVIAKINQNIDLFITGEVKWDQWVLANEKQLAVICFNHYMEDFFTAAFAGYLTRKFPTLTIIPYNIKNIINYR</sequence>
<dbReference type="GO" id="GO:0005737">
    <property type="term" value="C:cytoplasm"/>
    <property type="evidence" value="ECO:0007669"/>
    <property type="project" value="TreeGrafter"/>
</dbReference>
<dbReference type="GO" id="GO:0046872">
    <property type="term" value="F:metal ion binding"/>
    <property type="evidence" value="ECO:0007669"/>
    <property type="project" value="UniProtKB-KW"/>
</dbReference>
<dbReference type="FunFam" id="3.40.1390.30:FF:000001">
    <property type="entry name" value="GTP cyclohydrolase 1 type 2"/>
    <property type="match status" value="1"/>
</dbReference>
<dbReference type="PANTHER" id="PTHR13799">
    <property type="entry name" value="NGG1 INTERACTING FACTOR 3"/>
    <property type="match status" value="1"/>
</dbReference>
<dbReference type="Pfam" id="PF01784">
    <property type="entry name" value="DUF34_NIF3"/>
    <property type="match status" value="1"/>
</dbReference>
<feature type="binding site" evidence="4">
    <location>
        <position position="65"/>
    </location>
    <ligand>
        <name>a divalent metal cation</name>
        <dbReference type="ChEBI" id="CHEBI:60240"/>
        <label>1</label>
    </ligand>
</feature>
<gene>
    <name evidence="5" type="ORF">SKUN_001019</name>
</gene>
<evidence type="ECO:0000313" key="6">
    <source>
        <dbReference type="Proteomes" id="UP000062963"/>
    </source>
</evidence>
<dbReference type="EMBL" id="CP010899">
    <property type="protein sequence ID" value="ALA97905.1"/>
    <property type="molecule type" value="Genomic_DNA"/>
</dbReference>
<evidence type="ECO:0000256" key="3">
    <source>
        <dbReference type="ARBA" id="ARBA00022723"/>
    </source>
</evidence>
<dbReference type="InterPro" id="IPR002678">
    <property type="entry name" value="DUF34/NIF3"/>
</dbReference>
<dbReference type="PANTHER" id="PTHR13799:SF14">
    <property type="entry name" value="GTP CYCLOHYDROLASE 1 TYPE 2 HOMOLOG"/>
    <property type="match status" value="1"/>
</dbReference>
<keyword evidence="3 4" id="KW-0479">Metal-binding</keyword>
<dbReference type="SUPFAM" id="SSF102705">
    <property type="entry name" value="NIF3 (NGG1p interacting factor 3)-like"/>
    <property type="match status" value="1"/>
</dbReference>
<accession>A0A0K2JH37</accession>
<evidence type="ECO:0000313" key="5">
    <source>
        <dbReference type="EMBL" id="ALA97905.1"/>
    </source>
</evidence>
<feature type="binding site" evidence="4">
    <location>
        <position position="103"/>
    </location>
    <ligand>
        <name>a divalent metal cation</name>
        <dbReference type="ChEBI" id="CHEBI:60240"/>
        <label>1</label>
    </ligand>
</feature>
<evidence type="ECO:0000256" key="2">
    <source>
        <dbReference type="ARBA" id="ARBA00022112"/>
    </source>
</evidence>
<dbReference type="Gene3D" id="3.40.1390.30">
    <property type="entry name" value="NIF3 (NGG1p interacting factor 3)-like"/>
    <property type="match status" value="2"/>
</dbReference>
<comment type="similarity">
    <text evidence="1">Belongs to the GTP cyclohydrolase I type 2/NIF3 family.</text>
</comment>
<dbReference type="InterPro" id="IPR036069">
    <property type="entry name" value="DUF34/NIF3_sf"/>
</dbReference>
<dbReference type="PATRIC" id="fig|273035.7.peg.1258"/>
<proteinExistence type="inferred from homology"/>
<dbReference type="OrthoDB" id="9792792at2"/>
<dbReference type="STRING" id="273035.SKUN_001019"/>
<organism evidence="5 6">
    <name type="scientific">Spiroplasma kunkelii CR2-3x</name>
    <dbReference type="NCBI Taxonomy" id="273035"/>
    <lineage>
        <taxon>Bacteria</taxon>
        <taxon>Bacillati</taxon>
        <taxon>Mycoplasmatota</taxon>
        <taxon>Mollicutes</taxon>
        <taxon>Entomoplasmatales</taxon>
        <taxon>Spiroplasmataceae</taxon>
        <taxon>Spiroplasma</taxon>
    </lineage>
</organism>
<dbReference type="KEGG" id="skn:SKUN_001019"/>
<feature type="binding site" evidence="4">
    <location>
        <position position="212"/>
    </location>
    <ligand>
        <name>a divalent metal cation</name>
        <dbReference type="ChEBI" id="CHEBI:60240"/>
        <label>1</label>
    </ligand>
</feature>
<evidence type="ECO:0000256" key="4">
    <source>
        <dbReference type="PIRSR" id="PIRSR602678-1"/>
    </source>
</evidence>
<dbReference type="RefSeq" id="WP_053391065.1">
    <property type="nucleotide sequence ID" value="NZ_CP010899.1"/>
</dbReference>
<keyword evidence="6" id="KW-1185">Reference proteome</keyword>
<protein>
    <recommendedName>
        <fullName evidence="2">GTP cyclohydrolase 1 type 2 homolog</fullName>
    </recommendedName>
</protein>
<name>A0A0K2JH37_SPIKU</name>
<feature type="binding site" evidence="4">
    <location>
        <position position="215"/>
    </location>
    <ligand>
        <name>a divalent metal cation</name>
        <dbReference type="ChEBI" id="CHEBI:60240"/>
        <label>2</label>
    </ligand>
</feature>
<evidence type="ECO:0000256" key="1">
    <source>
        <dbReference type="ARBA" id="ARBA00006964"/>
    </source>
</evidence>
<reference evidence="5 6" key="1">
    <citation type="journal article" date="2015" name="Genome Announc.">
        <title>Complete Genome Sequence of Spiroplasma kunkelii Strain CR2-3x, Causal Agent of Corn Stunt Disease in Zea mays L.</title>
        <authorList>
            <person name="Davis R.E."/>
            <person name="Shao J."/>
            <person name="Dally E.L."/>
            <person name="Zhao Y."/>
            <person name="Gasparich G.E."/>
            <person name="Gaynor B.J."/>
            <person name="Athey J.C."/>
            <person name="Harrison N.A."/>
            <person name="Donofrio N."/>
        </authorList>
    </citation>
    <scope>NUCLEOTIDE SEQUENCE [LARGE SCALE GENOMIC DNA]</scope>
    <source>
        <strain evidence="5 6">CR2-3x</strain>
    </source>
</reference>